<sequence length="59" mass="6443">MIAWSIYLAGTENFKAEVARNATRMNNSNIELLKAQTEALKKTTAEIKAANGKQPVPPV</sequence>
<reference evidence="1" key="1">
    <citation type="submission" date="2021-01" db="EMBL/GenBank/DDBJ databases">
        <title>Fulvivirga kasyanovii gen. nov., sp nov., a novel member of the phylum Bacteroidetes isolated from seawater in a mussel farm.</title>
        <authorList>
            <person name="Zhao L.-H."/>
            <person name="Wang Z.-J."/>
        </authorList>
    </citation>
    <scope>NUCLEOTIDE SEQUENCE</scope>
    <source>
        <strain evidence="1">2943</strain>
    </source>
</reference>
<evidence type="ECO:0000313" key="1">
    <source>
        <dbReference type="EMBL" id="MBL3658420.1"/>
    </source>
</evidence>
<dbReference type="Proteomes" id="UP000659388">
    <property type="component" value="Unassembled WGS sequence"/>
</dbReference>
<keyword evidence="2" id="KW-1185">Reference proteome</keyword>
<name>A0A937K2I8_9BACT</name>
<accession>A0A937K2I8</accession>
<gene>
    <name evidence="1" type="ORF">JL102_19870</name>
</gene>
<evidence type="ECO:0000313" key="2">
    <source>
        <dbReference type="Proteomes" id="UP000659388"/>
    </source>
</evidence>
<protein>
    <submittedName>
        <fullName evidence="1">Uncharacterized protein</fullName>
    </submittedName>
</protein>
<dbReference type="EMBL" id="JAESIY010000012">
    <property type="protein sequence ID" value="MBL3658420.1"/>
    <property type="molecule type" value="Genomic_DNA"/>
</dbReference>
<proteinExistence type="predicted"/>
<organism evidence="1 2">
    <name type="scientific">Fulvivirga sediminis</name>
    <dbReference type="NCBI Taxonomy" id="2803949"/>
    <lineage>
        <taxon>Bacteria</taxon>
        <taxon>Pseudomonadati</taxon>
        <taxon>Bacteroidota</taxon>
        <taxon>Cytophagia</taxon>
        <taxon>Cytophagales</taxon>
        <taxon>Fulvivirgaceae</taxon>
        <taxon>Fulvivirga</taxon>
    </lineage>
</organism>
<dbReference type="RefSeq" id="WP_202246212.1">
    <property type="nucleotide sequence ID" value="NZ_JAESIY010000012.1"/>
</dbReference>
<comment type="caution">
    <text evidence="1">The sequence shown here is derived from an EMBL/GenBank/DDBJ whole genome shotgun (WGS) entry which is preliminary data.</text>
</comment>
<dbReference type="AlphaFoldDB" id="A0A937K2I8"/>